<accession>A0A9P7XS98</accession>
<gene>
    <name evidence="2" type="ORF">KI688_002359</name>
</gene>
<evidence type="ECO:0000313" key="3">
    <source>
        <dbReference type="Proteomes" id="UP000707451"/>
    </source>
</evidence>
<feature type="domain" description="EF-hand" evidence="1">
    <location>
        <begin position="536"/>
        <end position="571"/>
    </location>
</feature>
<dbReference type="SUPFAM" id="SSF52047">
    <property type="entry name" value="RNI-like"/>
    <property type="match status" value="1"/>
</dbReference>
<evidence type="ECO:0000313" key="2">
    <source>
        <dbReference type="EMBL" id="KAG9065039.1"/>
    </source>
</evidence>
<dbReference type="InterPro" id="IPR002048">
    <property type="entry name" value="EF_hand_dom"/>
</dbReference>
<sequence length="579" mass="65982">MTNAFKVIRSEYLFNKITSHLSHSDFPHCALVNRYWNSLFRSLVWHTLTFSEDLHSEDPFHKKHRAILNQLGLFIRKLYSHDCRSLVFFNGPQSRCRYLVELEFTACLAHESTTQAVQLIRDNLQLERLTIQGDFTLTQNSEAPQNLFSALLQHPALTHLQLDNIDTTIDYLFVRALLAHLPATLQSLVMSWTSITNLDPDQVNASDPSWPIAYPHLRYLSIDTKFMDQTREYLLFPLLRRCPELMELSITHMDEGITSSSSLPSRPAHNLAVLIRNHCPNVRRLSVDHCQESESLALNLIGIESFQIGNSPSLSQLCTAIVPNWSSSLKELCFLRGTSVQSTDIQLLLTSCPLLTKFVIRPDKIRYDINGVLSQGCSGLKLTEMTRSSWVCLGLEQLGLRILDDRSVDESITAKEQNQATVMMRRALAQIGDLALLQQLGLEWTPVTRADPRTTQVPKDFVQMDFSLLCGLNLLSGLKKLRKLQVSVSGLAMGQAEMEWIIDNWPKLNVIAGLSRSLSSRTSEELVVNDFYPYFDILEEAKAAFAMFDKDANSDISKREMKEKIFYIYKERKDLHTAR</sequence>
<dbReference type="GO" id="GO:0005509">
    <property type="term" value="F:calcium ion binding"/>
    <property type="evidence" value="ECO:0007669"/>
    <property type="project" value="InterPro"/>
</dbReference>
<dbReference type="AlphaFoldDB" id="A0A9P7XS98"/>
<reference evidence="2" key="1">
    <citation type="submission" date="2021-06" db="EMBL/GenBank/DDBJ databases">
        <title>Genome Sequence of Mortierella hyaline Strain SCG-10, a Cold-Adapted, Nitrate-Reducing Fungus Isolated from Soil in Minnesota, USA.</title>
        <authorList>
            <person name="Aldossari N."/>
        </authorList>
    </citation>
    <scope>NUCLEOTIDE SEQUENCE</scope>
    <source>
        <strain evidence="2">SCG-10</strain>
    </source>
</reference>
<keyword evidence="3" id="KW-1185">Reference proteome</keyword>
<protein>
    <recommendedName>
        <fullName evidence="1">EF-hand domain-containing protein</fullName>
    </recommendedName>
</protein>
<organism evidence="2 3">
    <name type="scientific">Linnemannia hyalina</name>
    <dbReference type="NCBI Taxonomy" id="64524"/>
    <lineage>
        <taxon>Eukaryota</taxon>
        <taxon>Fungi</taxon>
        <taxon>Fungi incertae sedis</taxon>
        <taxon>Mucoromycota</taxon>
        <taxon>Mortierellomycotina</taxon>
        <taxon>Mortierellomycetes</taxon>
        <taxon>Mortierellales</taxon>
        <taxon>Mortierellaceae</taxon>
        <taxon>Linnemannia</taxon>
    </lineage>
</organism>
<evidence type="ECO:0000259" key="1">
    <source>
        <dbReference type="PROSITE" id="PS50222"/>
    </source>
</evidence>
<dbReference type="PROSITE" id="PS50222">
    <property type="entry name" value="EF_HAND_2"/>
    <property type="match status" value="1"/>
</dbReference>
<proteinExistence type="predicted"/>
<dbReference type="Gene3D" id="3.80.10.10">
    <property type="entry name" value="Ribonuclease Inhibitor"/>
    <property type="match status" value="1"/>
</dbReference>
<dbReference type="EMBL" id="JAHRHY010000012">
    <property type="protein sequence ID" value="KAG9065039.1"/>
    <property type="molecule type" value="Genomic_DNA"/>
</dbReference>
<dbReference type="Proteomes" id="UP000707451">
    <property type="component" value="Unassembled WGS sequence"/>
</dbReference>
<dbReference type="OrthoDB" id="2339315at2759"/>
<comment type="caution">
    <text evidence="2">The sequence shown here is derived from an EMBL/GenBank/DDBJ whole genome shotgun (WGS) entry which is preliminary data.</text>
</comment>
<dbReference type="InterPro" id="IPR032675">
    <property type="entry name" value="LRR_dom_sf"/>
</dbReference>
<name>A0A9P7XS98_9FUNG</name>